<dbReference type="CDD" id="cd07247">
    <property type="entry name" value="SgaA_N_like"/>
    <property type="match status" value="2"/>
</dbReference>
<evidence type="ECO:0000313" key="2">
    <source>
        <dbReference type="EMBL" id="MBB6118523.1"/>
    </source>
</evidence>
<dbReference type="Pfam" id="PF00903">
    <property type="entry name" value="Glyoxalase"/>
    <property type="match status" value="2"/>
</dbReference>
<reference evidence="2 3" key="1">
    <citation type="submission" date="2020-08" db="EMBL/GenBank/DDBJ databases">
        <title>Genomic Encyclopedia of Type Strains, Phase III (KMG-III): the genomes of soil and plant-associated and newly described type strains.</title>
        <authorList>
            <person name="Whitman W."/>
        </authorList>
    </citation>
    <scope>NUCLEOTIDE SEQUENCE [LARGE SCALE GENOMIC DNA]</scope>
    <source>
        <strain evidence="2 3">CECT 8712</strain>
    </source>
</reference>
<dbReference type="SUPFAM" id="SSF54593">
    <property type="entry name" value="Glyoxalase/Bleomycin resistance protein/Dihydroxybiphenyl dioxygenase"/>
    <property type="match status" value="2"/>
</dbReference>
<dbReference type="Gene3D" id="3.10.180.10">
    <property type="entry name" value="2,3-Dihydroxybiphenyl 1,2-Dioxygenase, domain 1"/>
    <property type="match status" value="2"/>
</dbReference>
<protein>
    <recommendedName>
        <fullName evidence="1">VOC domain-containing protein</fullName>
    </recommendedName>
</protein>
<dbReference type="InterPro" id="IPR052164">
    <property type="entry name" value="Anthracycline_SecMetBiosynth"/>
</dbReference>
<comment type="caution">
    <text evidence="2">The sequence shown here is derived from an EMBL/GenBank/DDBJ whole genome shotgun (WGS) entry which is preliminary data.</text>
</comment>
<sequence>MITTDFLPGSPSWLMLSSPDVDASLAFYGDLFGWEAASAGPRSAGHVYLTLDGDVVGVLGPLVGEGEKPAWTIFFKDPNVDDTVLAVERLGGTLLVEPFDIGELGRVAHFYDPQGGHFAVAKPYHLQGMEVADRPGSLCWVELWTPDGAAAVEFYGELFRWGFTDHDMPAGLDGTYKLITPAGAGQERAHGGIMAVDPDALPADNGSADWHPAFAVADIDAAVDKVKAGGGQVYTKPEDTPVLGRSAFCADPFGSAFSLFRYLPE</sequence>
<proteinExistence type="predicted"/>
<name>A0A841IIM6_9ACTN</name>
<accession>A0A841IIM6</accession>
<evidence type="ECO:0000259" key="1">
    <source>
        <dbReference type="PROSITE" id="PS51819"/>
    </source>
</evidence>
<feature type="domain" description="VOC" evidence="1">
    <location>
        <begin position="137"/>
        <end position="262"/>
    </location>
</feature>
<dbReference type="PANTHER" id="PTHR33993:SF10">
    <property type="entry name" value="CONSERVED PROTEIN"/>
    <property type="match status" value="1"/>
</dbReference>
<dbReference type="RefSeq" id="WP_184286529.1">
    <property type="nucleotide sequence ID" value="NZ_JACHJO010000001.1"/>
</dbReference>
<dbReference type="InterPro" id="IPR029068">
    <property type="entry name" value="Glyas_Bleomycin-R_OHBP_Dase"/>
</dbReference>
<evidence type="ECO:0000313" key="3">
    <source>
        <dbReference type="Proteomes" id="UP000536604"/>
    </source>
</evidence>
<dbReference type="PANTHER" id="PTHR33993">
    <property type="entry name" value="GLYOXALASE-RELATED"/>
    <property type="match status" value="1"/>
</dbReference>
<dbReference type="Proteomes" id="UP000536604">
    <property type="component" value="Unassembled WGS sequence"/>
</dbReference>
<dbReference type="PROSITE" id="PS51819">
    <property type="entry name" value="VOC"/>
    <property type="match status" value="2"/>
</dbReference>
<keyword evidence="3" id="KW-1185">Reference proteome</keyword>
<dbReference type="InterPro" id="IPR037523">
    <property type="entry name" value="VOC_core"/>
</dbReference>
<gene>
    <name evidence="2" type="ORF">FHS13_000451</name>
</gene>
<dbReference type="EMBL" id="JACHJO010000001">
    <property type="protein sequence ID" value="MBB6118523.1"/>
    <property type="molecule type" value="Genomic_DNA"/>
</dbReference>
<dbReference type="InterPro" id="IPR004360">
    <property type="entry name" value="Glyas_Fos-R_dOase_dom"/>
</dbReference>
<feature type="domain" description="VOC" evidence="1">
    <location>
        <begin position="10"/>
        <end position="123"/>
    </location>
</feature>
<dbReference type="AlphaFoldDB" id="A0A841IIM6"/>
<organism evidence="2 3">
    <name type="scientific">Nocardiopsis algeriensis</name>
    <dbReference type="NCBI Taxonomy" id="1478215"/>
    <lineage>
        <taxon>Bacteria</taxon>
        <taxon>Bacillati</taxon>
        <taxon>Actinomycetota</taxon>
        <taxon>Actinomycetes</taxon>
        <taxon>Streptosporangiales</taxon>
        <taxon>Nocardiopsidaceae</taxon>
        <taxon>Nocardiopsis</taxon>
    </lineage>
</organism>